<evidence type="ECO:0000259" key="3">
    <source>
        <dbReference type="Pfam" id="PF03972"/>
    </source>
</evidence>
<protein>
    <recommendedName>
        <fullName evidence="7">MmgE/PrpD family protein</fullName>
    </recommendedName>
</protein>
<dbReference type="InterPro" id="IPR045337">
    <property type="entry name" value="MmgE_PrpD_C"/>
</dbReference>
<evidence type="ECO:0008006" key="7">
    <source>
        <dbReference type="Google" id="ProtNLM"/>
    </source>
</evidence>
<feature type="region of interest" description="Disordered" evidence="2">
    <location>
        <begin position="423"/>
        <end position="443"/>
    </location>
</feature>
<keyword evidence="6" id="KW-1185">Reference proteome</keyword>
<dbReference type="InterPro" id="IPR005656">
    <property type="entry name" value="MmgE_PrpD"/>
</dbReference>
<feature type="domain" description="MmgE/PrpD N-terminal" evidence="3">
    <location>
        <begin position="26"/>
        <end position="279"/>
    </location>
</feature>
<feature type="compositionally biased region" description="Low complexity" evidence="2">
    <location>
        <begin position="830"/>
        <end position="856"/>
    </location>
</feature>
<gene>
    <name evidence="5" type="ORF">LTR32_007268</name>
</gene>
<evidence type="ECO:0000313" key="6">
    <source>
        <dbReference type="Proteomes" id="UP001308179"/>
    </source>
</evidence>
<comment type="caution">
    <text evidence="5">The sequence shown here is derived from an EMBL/GenBank/DDBJ whole genome shotgun (WGS) entry which is preliminary data.</text>
</comment>
<accession>A0ABR0KWM6</accession>
<feature type="region of interest" description="Disordered" evidence="2">
    <location>
        <begin position="677"/>
        <end position="939"/>
    </location>
</feature>
<feature type="compositionally biased region" description="Polar residues" evidence="2">
    <location>
        <begin position="779"/>
        <end position="822"/>
    </location>
</feature>
<reference evidence="5 6" key="1">
    <citation type="submission" date="2023-08" db="EMBL/GenBank/DDBJ databases">
        <title>Black Yeasts Isolated from many extreme environments.</title>
        <authorList>
            <person name="Coleine C."/>
            <person name="Stajich J.E."/>
            <person name="Selbmann L."/>
        </authorList>
    </citation>
    <scope>NUCLEOTIDE SEQUENCE [LARGE SCALE GENOMIC DNA]</scope>
    <source>
        <strain evidence="5 6">CCFEE 5386</strain>
    </source>
</reference>
<dbReference type="Pfam" id="PF19305">
    <property type="entry name" value="MmgE_PrpD_C"/>
    <property type="match status" value="1"/>
</dbReference>
<evidence type="ECO:0000256" key="2">
    <source>
        <dbReference type="SAM" id="MobiDB-lite"/>
    </source>
</evidence>
<dbReference type="InterPro" id="IPR045336">
    <property type="entry name" value="MmgE_PrpD_N"/>
</dbReference>
<organism evidence="5 6">
    <name type="scientific">Rachicladosporium monterosium</name>
    <dbReference type="NCBI Taxonomy" id="1507873"/>
    <lineage>
        <taxon>Eukaryota</taxon>
        <taxon>Fungi</taxon>
        <taxon>Dikarya</taxon>
        <taxon>Ascomycota</taxon>
        <taxon>Pezizomycotina</taxon>
        <taxon>Dothideomycetes</taxon>
        <taxon>Dothideomycetidae</taxon>
        <taxon>Cladosporiales</taxon>
        <taxon>Cladosporiaceae</taxon>
        <taxon>Rachicladosporium</taxon>
    </lineage>
</organism>
<dbReference type="Gene3D" id="1.10.4100.10">
    <property type="entry name" value="2-methylcitrate dehydratase PrpD"/>
    <property type="match status" value="1"/>
</dbReference>
<feature type="compositionally biased region" description="Polar residues" evidence="2">
    <location>
        <begin position="677"/>
        <end position="692"/>
    </location>
</feature>
<dbReference type="SUPFAM" id="SSF103378">
    <property type="entry name" value="2-methylcitrate dehydratase PrpD"/>
    <property type="match status" value="1"/>
</dbReference>
<dbReference type="InterPro" id="IPR036148">
    <property type="entry name" value="MmgE/PrpD_sf"/>
</dbReference>
<comment type="similarity">
    <text evidence="1">Belongs to the PrpD family.</text>
</comment>
<dbReference type="EMBL" id="JAVRRR010001039">
    <property type="protein sequence ID" value="KAK5139712.1"/>
    <property type="molecule type" value="Genomic_DNA"/>
</dbReference>
<dbReference type="PANTHER" id="PTHR16943">
    <property type="entry name" value="2-METHYLCITRATE DEHYDRATASE-RELATED"/>
    <property type="match status" value="1"/>
</dbReference>
<name>A0ABR0KWM6_9PEZI</name>
<dbReference type="InterPro" id="IPR042183">
    <property type="entry name" value="MmgE/PrpD_sf_1"/>
</dbReference>
<feature type="compositionally biased region" description="Acidic residues" evidence="2">
    <location>
        <begin position="859"/>
        <end position="874"/>
    </location>
</feature>
<feature type="region of interest" description="Disordered" evidence="2">
    <location>
        <begin position="577"/>
        <end position="646"/>
    </location>
</feature>
<proteinExistence type="inferred from homology"/>
<evidence type="ECO:0000256" key="1">
    <source>
        <dbReference type="ARBA" id="ARBA00006174"/>
    </source>
</evidence>
<feature type="domain" description="MmgE/PrpD C-terminal" evidence="4">
    <location>
        <begin position="302"/>
        <end position="476"/>
    </location>
</feature>
<dbReference type="PANTHER" id="PTHR16943:SF8">
    <property type="entry name" value="2-METHYLCITRATE DEHYDRATASE"/>
    <property type="match status" value="1"/>
</dbReference>
<evidence type="ECO:0000259" key="4">
    <source>
        <dbReference type="Pfam" id="PF19305"/>
    </source>
</evidence>
<feature type="region of interest" description="Disordered" evidence="2">
    <location>
        <begin position="495"/>
        <end position="564"/>
    </location>
</feature>
<evidence type="ECO:0000313" key="5">
    <source>
        <dbReference type="EMBL" id="KAK5139712.1"/>
    </source>
</evidence>
<feature type="compositionally biased region" description="Polar residues" evidence="2">
    <location>
        <begin position="614"/>
        <end position="627"/>
    </location>
</feature>
<dbReference type="Pfam" id="PF03972">
    <property type="entry name" value="MmgE_PrpD_N"/>
    <property type="match status" value="1"/>
</dbReference>
<sequence length="964" mass="103783">MAQPNGINGHTNGTKPSDPIPATHLLASFAANAQTTHLTAALRTKVKEVLLDFIGVTVGALTHADSTLPILTAITALQGPTVTATSPGVCTVLAQGEPRFLKQYAGLLNAALGHSLDFDDTYAPGTLHAGVTAISAALAEAESLANEGRAPSADEVMLAISVAYEVTCRLGRELGYEAYSRGFHNTSTAGIFGSIAALAVLRHLDTRTVEMAYGLAGSKAAGSMQYLDNGSWNKRLHPGFAVHDAFMCVALAEAGVVGASRILEGTSGFFKAYTPSESVDLGRLVEELGEKWEWLGSSLKPYPACRMTHAFIELSGNMQAARAKSSRVSPDEIESVELRMSPANYILVGDPTPNKRHPTNVIDAQFSAYFQVAHSLLYGAKTGDMSPYSRLEDPAIHQLTDKISVKTDKSMSGFGAKMSVQWTDGQSDSKEQQFPLGETEHPFTRDKVEEKFMALAVPVYGETKSSQIVQAVDSLEEMSILQLLKLLRRGVKDPGLVPDSTHRRFDTNITRQRTGKEQRTTPDQTPPTANMPPFAGRPPAMLQTQYYSPPTTDNDEMDSPTDSLSSLSLEAKLPDSVRHLPLAPKQPHKMKTVSDPTPHSTTDPSPSSLMDTYFANTHHQQQPTRPTSSHRNRSPYNRSHLRSRSGNAALLSAPAMTRAHSMPNPHISRSVLAENSIDTGTNSGLTSTNAPPSQAAPRSPMRTPARVRSPFREDGGYAPPPPPRSPGFATGGAIESIQEDSELDTSTLGHHDTLGPLPQVPAMASFSRSGSLRRRSASPLHSLTQAPPTTASTNMYSDSHTMYSSSATNSPSLGPQRFTESYPTLHHYGSTSSFASSVPSTPTSVRSRSRSPSISSLDTLDEAPDMESEALEADQLERLKPAAERQERMERGEDLGEEEGSQGGGVRRRSSLDTDGGARRSVGFGFARTSGGAGNRERKRWSICGGERRGDLDLETIWEDEGRA</sequence>
<feature type="compositionally biased region" description="Basic and acidic residues" evidence="2">
    <location>
        <begin position="875"/>
        <end position="894"/>
    </location>
</feature>
<feature type="compositionally biased region" description="Polar residues" evidence="2">
    <location>
        <begin position="542"/>
        <end position="552"/>
    </location>
</feature>
<feature type="compositionally biased region" description="Low complexity" evidence="2">
    <location>
        <begin position="593"/>
        <end position="608"/>
    </location>
</feature>
<dbReference type="Proteomes" id="UP001308179">
    <property type="component" value="Unassembled WGS sequence"/>
</dbReference>
<feature type="compositionally biased region" description="Basic residues" evidence="2">
    <location>
        <begin position="628"/>
        <end position="643"/>
    </location>
</feature>